<name>A0A2I0VFE4_9ASPA</name>
<keyword evidence="1" id="KW-1133">Transmembrane helix</keyword>
<feature type="transmembrane region" description="Helical" evidence="1">
    <location>
        <begin position="19"/>
        <end position="37"/>
    </location>
</feature>
<evidence type="ECO:0000256" key="1">
    <source>
        <dbReference type="SAM" id="Phobius"/>
    </source>
</evidence>
<proteinExistence type="predicted"/>
<gene>
    <name evidence="2" type="ORF">MA16_Dca028324</name>
</gene>
<evidence type="ECO:0000313" key="2">
    <source>
        <dbReference type="EMBL" id="PKU62146.1"/>
    </source>
</evidence>
<organism evidence="2 3">
    <name type="scientific">Dendrobium catenatum</name>
    <dbReference type="NCBI Taxonomy" id="906689"/>
    <lineage>
        <taxon>Eukaryota</taxon>
        <taxon>Viridiplantae</taxon>
        <taxon>Streptophyta</taxon>
        <taxon>Embryophyta</taxon>
        <taxon>Tracheophyta</taxon>
        <taxon>Spermatophyta</taxon>
        <taxon>Magnoliopsida</taxon>
        <taxon>Liliopsida</taxon>
        <taxon>Asparagales</taxon>
        <taxon>Orchidaceae</taxon>
        <taxon>Epidendroideae</taxon>
        <taxon>Malaxideae</taxon>
        <taxon>Dendrobiinae</taxon>
        <taxon>Dendrobium</taxon>
    </lineage>
</organism>
<reference evidence="2 3" key="2">
    <citation type="journal article" date="2017" name="Nature">
        <title>The Apostasia genome and the evolution of orchids.</title>
        <authorList>
            <person name="Zhang G.Q."/>
            <person name="Liu K.W."/>
            <person name="Li Z."/>
            <person name="Lohaus R."/>
            <person name="Hsiao Y.Y."/>
            <person name="Niu S.C."/>
            <person name="Wang J.Y."/>
            <person name="Lin Y.C."/>
            <person name="Xu Q."/>
            <person name="Chen L.J."/>
            <person name="Yoshida K."/>
            <person name="Fujiwara S."/>
            <person name="Wang Z.W."/>
            <person name="Zhang Y.Q."/>
            <person name="Mitsuda N."/>
            <person name="Wang M."/>
            <person name="Liu G.H."/>
            <person name="Pecoraro L."/>
            <person name="Huang H.X."/>
            <person name="Xiao X.J."/>
            <person name="Lin M."/>
            <person name="Wu X.Y."/>
            <person name="Wu W.L."/>
            <person name="Chen Y.Y."/>
            <person name="Chang S.B."/>
            <person name="Sakamoto S."/>
            <person name="Ohme-Takagi M."/>
            <person name="Yagi M."/>
            <person name="Zeng S.J."/>
            <person name="Shen C.Y."/>
            <person name="Yeh C.M."/>
            <person name="Luo Y.B."/>
            <person name="Tsai W.C."/>
            <person name="Van de Peer Y."/>
            <person name="Liu Z.J."/>
        </authorList>
    </citation>
    <scope>NUCLEOTIDE SEQUENCE [LARGE SCALE GENOMIC DNA]</scope>
    <source>
        <tissue evidence="2">The whole plant</tissue>
    </source>
</reference>
<evidence type="ECO:0000313" key="3">
    <source>
        <dbReference type="Proteomes" id="UP000233837"/>
    </source>
</evidence>
<reference evidence="2 3" key="1">
    <citation type="journal article" date="2016" name="Sci. Rep.">
        <title>The Dendrobium catenatum Lindl. genome sequence provides insights into polysaccharide synthase, floral development and adaptive evolution.</title>
        <authorList>
            <person name="Zhang G.Q."/>
            <person name="Xu Q."/>
            <person name="Bian C."/>
            <person name="Tsai W.C."/>
            <person name="Yeh C.M."/>
            <person name="Liu K.W."/>
            <person name="Yoshida K."/>
            <person name="Zhang L.S."/>
            <person name="Chang S.B."/>
            <person name="Chen F."/>
            <person name="Shi Y."/>
            <person name="Su Y.Y."/>
            <person name="Zhang Y.Q."/>
            <person name="Chen L.J."/>
            <person name="Yin Y."/>
            <person name="Lin M."/>
            <person name="Huang H."/>
            <person name="Deng H."/>
            <person name="Wang Z.W."/>
            <person name="Zhu S.L."/>
            <person name="Zhao X."/>
            <person name="Deng C."/>
            <person name="Niu S.C."/>
            <person name="Huang J."/>
            <person name="Wang M."/>
            <person name="Liu G.H."/>
            <person name="Yang H.J."/>
            <person name="Xiao X.J."/>
            <person name="Hsiao Y.Y."/>
            <person name="Wu W.L."/>
            <person name="Chen Y.Y."/>
            <person name="Mitsuda N."/>
            <person name="Ohme-Takagi M."/>
            <person name="Luo Y.B."/>
            <person name="Van de Peer Y."/>
            <person name="Liu Z.J."/>
        </authorList>
    </citation>
    <scope>NUCLEOTIDE SEQUENCE [LARGE SCALE GENOMIC DNA]</scope>
    <source>
        <tissue evidence="2">The whole plant</tissue>
    </source>
</reference>
<protein>
    <submittedName>
        <fullName evidence="2">Uncharacterized protein</fullName>
    </submittedName>
</protein>
<dbReference type="EMBL" id="KZ504488">
    <property type="protein sequence ID" value="PKU62146.1"/>
    <property type="molecule type" value="Genomic_DNA"/>
</dbReference>
<accession>A0A2I0VFE4</accession>
<dbReference type="AlphaFoldDB" id="A0A2I0VFE4"/>
<keyword evidence="3" id="KW-1185">Reference proteome</keyword>
<dbReference type="Proteomes" id="UP000233837">
    <property type="component" value="Unassembled WGS sequence"/>
</dbReference>
<sequence>MTTNASECFNDILRRARGLPIQGLIMSIYYNLVSLFLKRTSKVEYWTSSDSSTFAPHTKAVLELAE</sequence>
<keyword evidence="1" id="KW-0812">Transmembrane</keyword>
<keyword evidence="1" id="KW-0472">Membrane</keyword>